<evidence type="ECO:0000256" key="1">
    <source>
        <dbReference type="SAM" id="MobiDB-lite"/>
    </source>
</evidence>
<gene>
    <name evidence="2" type="ORF">Sangu_0383300</name>
</gene>
<accession>A0AAW2QSR4</accession>
<reference evidence="2" key="1">
    <citation type="submission" date="2020-06" db="EMBL/GenBank/DDBJ databases">
        <authorList>
            <person name="Li T."/>
            <person name="Hu X."/>
            <person name="Zhang T."/>
            <person name="Song X."/>
            <person name="Zhang H."/>
            <person name="Dai N."/>
            <person name="Sheng W."/>
            <person name="Hou X."/>
            <person name="Wei L."/>
        </authorList>
    </citation>
    <scope>NUCLEOTIDE SEQUENCE</scope>
    <source>
        <strain evidence="2">G01</strain>
        <tissue evidence="2">Leaf</tissue>
    </source>
</reference>
<comment type="caution">
    <text evidence="2">The sequence shown here is derived from an EMBL/GenBank/DDBJ whole genome shotgun (WGS) entry which is preliminary data.</text>
</comment>
<reference evidence="2" key="2">
    <citation type="journal article" date="2024" name="Plant">
        <title>Genomic evolution and insights into agronomic trait innovations of Sesamum species.</title>
        <authorList>
            <person name="Miao H."/>
            <person name="Wang L."/>
            <person name="Qu L."/>
            <person name="Liu H."/>
            <person name="Sun Y."/>
            <person name="Le M."/>
            <person name="Wang Q."/>
            <person name="Wei S."/>
            <person name="Zheng Y."/>
            <person name="Lin W."/>
            <person name="Duan Y."/>
            <person name="Cao H."/>
            <person name="Xiong S."/>
            <person name="Wang X."/>
            <person name="Wei L."/>
            <person name="Li C."/>
            <person name="Ma Q."/>
            <person name="Ju M."/>
            <person name="Zhao R."/>
            <person name="Li G."/>
            <person name="Mu C."/>
            <person name="Tian Q."/>
            <person name="Mei H."/>
            <person name="Zhang T."/>
            <person name="Gao T."/>
            <person name="Zhang H."/>
        </authorList>
    </citation>
    <scope>NUCLEOTIDE SEQUENCE</scope>
    <source>
        <strain evidence="2">G01</strain>
    </source>
</reference>
<organism evidence="2">
    <name type="scientific">Sesamum angustifolium</name>
    <dbReference type="NCBI Taxonomy" id="2727405"/>
    <lineage>
        <taxon>Eukaryota</taxon>
        <taxon>Viridiplantae</taxon>
        <taxon>Streptophyta</taxon>
        <taxon>Embryophyta</taxon>
        <taxon>Tracheophyta</taxon>
        <taxon>Spermatophyta</taxon>
        <taxon>Magnoliopsida</taxon>
        <taxon>eudicotyledons</taxon>
        <taxon>Gunneridae</taxon>
        <taxon>Pentapetalae</taxon>
        <taxon>asterids</taxon>
        <taxon>lamiids</taxon>
        <taxon>Lamiales</taxon>
        <taxon>Pedaliaceae</taxon>
        <taxon>Sesamum</taxon>
    </lineage>
</organism>
<sequence>MAWGCFSEDDLDHILGEAEAKVKDGVGQARDAADEERAPDASLPQPGIEDIPGLSGEASS</sequence>
<evidence type="ECO:0000313" key="2">
    <source>
        <dbReference type="EMBL" id="KAL0370652.1"/>
    </source>
</evidence>
<protein>
    <submittedName>
        <fullName evidence="2">Uncharacterized protein</fullName>
    </submittedName>
</protein>
<feature type="region of interest" description="Disordered" evidence="1">
    <location>
        <begin position="24"/>
        <end position="60"/>
    </location>
</feature>
<name>A0AAW2QSR4_9LAMI</name>
<dbReference type="AlphaFoldDB" id="A0AAW2QSR4"/>
<dbReference type="EMBL" id="JACGWK010000002">
    <property type="protein sequence ID" value="KAL0370652.1"/>
    <property type="molecule type" value="Genomic_DNA"/>
</dbReference>
<proteinExistence type="predicted"/>